<protein>
    <recommendedName>
        <fullName evidence="3">ATP-binding protein</fullName>
    </recommendedName>
</protein>
<dbReference type="SUPFAM" id="SSF52540">
    <property type="entry name" value="P-loop containing nucleoside triphosphate hydrolases"/>
    <property type="match status" value="1"/>
</dbReference>
<proteinExistence type="predicted"/>
<dbReference type="InterPro" id="IPR027417">
    <property type="entry name" value="P-loop_NTPase"/>
</dbReference>
<evidence type="ECO:0000313" key="2">
    <source>
        <dbReference type="Proteomes" id="UP000789803"/>
    </source>
</evidence>
<evidence type="ECO:0000313" key="1">
    <source>
        <dbReference type="EMBL" id="CAD7289496.1"/>
    </source>
</evidence>
<accession>A0ABN7KBS0</accession>
<gene>
    <name evidence="1" type="ORF">LMG7974_01573</name>
</gene>
<dbReference type="Proteomes" id="UP000789803">
    <property type="component" value="Unassembled WGS sequence"/>
</dbReference>
<dbReference type="RefSeq" id="WP_229933353.1">
    <property type="nucleotide sequence ID" value="NZ_CAJHOF010000017.1"/>
</dbReference>
<dbReference type="Gene3D" id="3.40.50.300">
    <property type="entry name" value="P-loop containing nucleotide triphosphate hydrolases"/>
    <property type="match status" value="1"/>
</dbReference>
<reference evidence="1 2" key="1">
    <citation type="submission" date="2020-11" db="EMBL/GenBank/DDBJ databases">
        <authorList>
            <person name="Peeters C."/>
        </authorList>
    </citation>
    <scope>NUCLEOTIDE SEQUENCE [LARGE SCALE GENOMIC DNA]</scope>
    <source>
        <strain evidence="1 2">LMG 7974</strain>
    </source>
</reference>
<dbReference type="EMBL" id="CAJHOF010000017">
    <property type="protein sequence ID" value="CAD7289496.1"/>
    <property type="molecule type" value="Genomic_DNA"/>
</dbReference>
<sequence>MNLALLALAGTAFVGTYFGFKKKDPSMNLSNCFFDKLANPIYNLFNDWHSNSLFLIDKIGDDCVSTNTPFKELYAVKLVTNQTIKTYLSSDKIDEIIRDYKESNDAFIFYLLHKQGNYQKQYILTHNKVIAKVIADYYDTQLLNGIEIVNLLYNAYLQNSFFINDKQLHQSLYINKDDELSEPEFLQFKRLAKQAIRKNYQDISMFQAYKHLNINETDIASIFKLKFTGTIWIYIDFSKNHIENHISRLISYSKMLGNKAPFIELQNAYKNKELDCAVINAMAFLKEYDDEVIGSLGSYLKTSFIKKEIYRSNHFQKNLIKFRDSEFDFLVKSNYLHNYIASIHKHNTSKPDIFGTDKNGSFLNYSFSAENDNPHSVIIAKPGSGKSVSKQKIMAQMVGLNFADGSCSNLGKNPNNVRIRSYDIGFSDEKFMKLISSNPNNSTAIIDSSLAKFSYNIVNIPNIDDRELFEADMQFNIDLCSIILETQNASPLTIEESAFLKSIFRELYSNKEYTKYRVMNLEEQNKELYDELISLNYKTDTFLQDIGESKYNFLKVPLLNDFVKKAEQRSKSKQLKVDEQAAYASLATKLNSIEMLGLFSDFDKINIDDVDVLNMDLNNFKESTLFTAIFLSIFQKTYLKDREYALECKRAGRPAPKLFYAVEEAKNYFRNNKTFEEMFDKVTLEARKYNVHLCFIVQNADHIPWGILKNIDTRIFLLRPDKKNEVIGEIRNIFGDNSMLPKNLEIALLETKKYEMCVWYSSGVFNMKFDITPDEMAVFSTNPNE</sequence>
<dbReference type="PANTHER" id="PTHR30121:SF6">
    <property type="entry name" value="SLR6007 PROTEIN"/>
    <property type="match status" value="1"/>
</dbReference>
<comment type="caution">
    <text evidence="1">The sequence shown here is derived from an EMBL/GenBank/DDBJ whole genome shotgun (WGS) entry which is preliminary data.</text>
</comment>
<organism evidence="1 2">
    <name type="scientific">Campylobacter majalis</name>
    <dbReference type="NCBI Taxonomy" id="2790656"/>
    <lineage>
        <taxon>Bacteria</taxon>
        <taxon>Pseudomonadati</taxon>
        <taxon>Campylobacterota</taxon>
        <taxon>Epsilonproteobacteria</taxon>
        <taxon>Campylobacterales</taxon>
        <taxon>Campylobacteraceae</taxon>
        <taxon>Campylobacter</taxon>
    </lineage>
</organism>
<dbReference type="PANTHER" id="PTHR30121">
    <property type="entry name" value="UNCHARACTERIZED PROTEIN YJGR-RELATED"/>
    <property type="match status" value="1"/>
</dbReference>
<dbReference type="InterPro" id="IPR051162">
    <property type="entry name" value="T4SS_component"/>
</dbReference>
<evidence type="ECO:0008006" key="3">
    <source>
        <dbReference type="Google" id="ProtNLM"/>
    </source>
</evidence>
<keyword evidence="2" id="KW-1185">Reference proteome</keyword>
<name>A0ABN7KBS0_9BACT</name>